<evidence type="ECO:0000313" key="2">
    <source>
        <dbReference type="EMBL" id="MFC4636395.1"/>
    </source>
</evidence>
<dbReference type="InterPro" id="IPR023210">
    <property type="entry name" value="NADP_OxRdtase_dom"/>
</dbReference>
<keyword evidence="3" id="KW-1185">Reference proteome</keyword>
<dbReference type="EMBL" id="JBHSFV010000019">
    <property type="protein sequence ID" value="MFC4636395.1"/>
    <property type="molecule type" value="Genomic_DNA"/>
</dbReference>
<dbReference type="GO" id="GO:0016491">
    <property type="term" value="F:oxidoreductase activity"/>
    <property type="evidence" value="ECO:0007669"/>
    <property type="project" value="UniProtKB-KW"/>
</dbReference>
<dbReference type="InterPro" id="IPR036812">
    <property type="entry name" value="NAD(P)_OxRdtase_dom_sf"/>
</dbReference>
<dbReference type="CDD" id="cd19092">
    <property type="entry name" value="AKR_BsYcsN_EcYdhF-like"/>
    <property type="match status" value="1"/>
</dbReference>
<reference evidence="3" key="1">
    <citation type="journal article" date="2019" name="Int. J. Syst. Evol. Microbiol.">
        <title>The Global Catalogue of Microorganisms (GCM) 10K type strain sequencing project: providing services to taxonomists for standard genome sequencing and annotation.</title>
        <authorList>
            <consortium name="The Broad Institute Genomics Platform"/>
            <consortium name="The Broad Institute Genome Sequencing Center for Infectious Disease"/>
            <person name="Wu L."/>
            <person name="Ma J."/>
        </authorList>
    </citation>
    <scope>NUCLEOTIDE SEQUENCE [LARGE SCALE GENOMIC DNA]</scope>
    <source>
        <strain evidence="3">YJ-61-S</strain>
    </source>
</reference>
<dbReference type="PANTHER" id="PTHR43364">
    <property type="entry name" value="NADH-SPECIFIC METHYLGLYOXAL REDUCTASE-RELATED"/>
    <property type="match status" value="1"/>
</dbReference>
<dbReference type="InterPro" id="IPR020471">
    <property type="entry name" value="AKR"/>
</dbReference>
<dbReference type="RefSeq" id="WP_379982549.1">
    <property type="nucleotide sequence ID" value="NZ_JBHSFV010000019.1"/>
</dbReference>
<evidence type="ECO:0000259" key="1">
    <source>
        <dbReference type="Pfam" id="PF00248"/>
    </source>
</evidence>
<proteinExistence type="predicted"/>
<dbReference type="EC" id="1.-.-.-" evidence="2"/>
<name>A0ABV9I540_9FLAO</name>
<dbReference type="PRINTS" id="PR00069">
    <property type="entry name" value="ALDKETRDTASE"/>
</dbReference>
<sequence>MKTKFSKIIQGCMTWGAWGKQLDSNQMVDLMHHCLSQGITTFDHADIYGDYTTEGDFGTAFAKANIDRSTIQLISKCGIQYTGKSRPENHVKHYEYTAKYIIWSAERSLQLLQTEYLDLLLLHRPSPLMQADEVQKAIEQLKAQGKILDFGVSNFTPSQSDLIATKLPILVNQIEFSLTQHSAMHDGSLDHMQTNGITPMSWSPLGSVFREDTAQTQRIKALLRTLTEKYNVTEDQLLLAWIMQHPAGVHPVIGTTSKDRITNAVKAASITLELQDWFALLIESQGHKVP</sequence>
<evidence type="ECO:0000313" key="3">
    <source>
        <dbReference type="Proteomes" id="UP001596043"/>
    </source>
</evidence>
<dbReference type="Proteomes" id="UP001596043">
    <property type="component" value="Unassembled WGS sequence"/>
</dbReference>
<organism evidence="2 3">
    <name type="scientific">Dokdonia ponticola</name>
    <dbReference type="NCBI Taxonomy" id="2041041"/>
    <lineage>
        <taxon>Bacteria</taxon>
        <taxon>Pseudomonadati</taxon>
        <taxon>Bacteroidota</taxon>
        <taxon>Flavobacteriia</taxon>
        <taxon>Flavobacteriales</taxon>
        <taxon>Flavobacteriaceae</taxon>
        <taxon>Dokdonia</taxon>
    </lineage>
</organism>
<keyword evidence="2" id="KW-0560">Oxidoreductase</keyword>
<dbReference type="PANTHER" id="PTHR43364:SF1">
    <property type="entry name" value="OXIDOREDUCTASE YDHF"/>
    <property type="match status" value="1"/>
</dbReference>
<dbReference type="InterPro" id="IPR050523">
    <property type="entry name" value="AKR_Detox_Biosynth"/>
</dbReference>
<comment type="caution">
    <text evidence="2">The sequence shown here is derived from an EMBL/GenBank/DDBJ whole genome shotgun (WGS) entry which is preliminary data.</text>
</comment>
<gene>
    <name evidence="2" type="ORF">ACFO3O_20985</name>
</gene>
<dbReference type="Gene3D" id="3.20.20.100">
    <property type="entry name" value="NADP-dependent oxidoreductase domain"/>
    <property type="match status" value="1"/>
</dbReference>
<accession>A0ABV9I540</accession>
<dbReference type="Pfam" id="PF00248">
    <property type="entry name" value="Aldo_ket_red"/>
    <property type="match status" value="1"/>
</dbReference>
<dbReference type="SUPFAM" id="SSF51430">
    <property type="entry name" value="NAD(P)-linked oxidoreductase"/>
    <property type="match status" value="1"/>
</dbReference>
<feature type="domain" description="NADP-dependent oxidoreductase" evidence="1">
    <location>
        <begin position="7"/>
        <end position="277"/>
    </location>
</feature>
<protein>
    <submittedName>
        <fullName evidence="2">Aldo/keto reductase family oxidoreductase</fullName>
        <ecNumber evidence="2">1.-.-.-</ecNumber>
    </submittedName>
</protein>